<keyword evidence="1" id="KW-0732">Signal</keyword>
<dbReference type="Pfam" id="PF09411">
    <property type="entry name" value="PagL"/>
    <property type="match status" value="1"/>
</dbReference>
<evidence type="ECO:0008006" key="4">
    <source>
        <dbReference type="Google" id="ProtNLM"/>
    </source>
</evidence>
<dbReference type="Proteomes" id="UP000730739">
    <property type="component" value="Unassembled WGS sequence"/>
</dbReference>
<feature type="signal peptide" evidence="1">
    <location>
        <begin position="1"/>
        <end position="32"/>
    </location>
</feature>
<organism evidence="2 3">
    <name type="scientific">Sinorhizobium kostiense</name>
    <dbReference type="NCBI Taxonomy" id="76747"/>
    <lineage>
        <taxon>Bacteria</taxon>
        <taxon>Pseudomonadati</taxon>
        <taxon>Pseudomonadota</taxon>
        <taxon>Alphaproteobacteria</taxon>
        <taxon>Hyphomicrobiales</taxon>
        <taxon>Rhizobiaceae</taxon>
        <taxon>Sinorhizobium/Ensifer group</taxon>
        <taxon>Sinorhizobium</taxon>
    </lineage>
</organism>
<feature type="chain" id="PRO_5045992693" description="Lipid A 3-O-deacylase PagL" evidence="1">
    <location>
        <begin position="33"/>
        <end position="194"/>
    </location>
</feature>
<dbReference type="Gene3D" id="2.40.160.20">
    <property type="match status" value="1"/>
</dbReference>
<name>A0ABS4R6J0_9HYPH</name>
<sequence>MALSRRFMVAGFQSVAAVVALAAGIATTTTHAQDPVFDEVRFGATLPVAEGMHQESGAFPSLTVFFDPLGANSASTLTDKILRPRIHAGTSVATSSNGVNQIYGGFSWDADLTERFFVELGVGATLHDGELDGDGSDGPRLGCRVLFREYAAAGYRFDANWNLSATIEHNSHANLCDGPNGGLTRAGLMLGYQF</sequence>
<reference evidence="2 3" key="1">
    <citation type="submission" date="2021-03" db="EMBL/GenBank/DDBJ databases">
        <title>Genomic Encyclopedia of Type Strains, Phase IV (KMG-IV): sequencing the most valuable type-strain genomes for metagenomic binning, comparative biology and taxonomic classification.</title>
        <authorList>
            <person name="Goeker M."/>
        </authorList>
    </citation>
    <scope>NUCLEOTIDE SEQUENCE [LARGE SCALE GENOMIC DNA]</scope>
    <source>
        <strain evidence="2 3">DSM 13372</strain>
    </source>
</reference>
<accession>A0ABS4R6J0</accession>
<gene>
    <name evidence="2" type="ORF">J2Z31_005047</name>
</gene>
<proteinExistence type="predicted"/>
<dbReference type="RefSeq" id="WP_209605606.1">
    <property type="nucleotide sequence ID" value="NZ_JAGILA010000008.1"/>
</dbReference>
<evidence type="ECO:0000313" key="3">
    <source>
        <dbReference type="Proteomes" id="UP000730739"/>
    </source>
</evidence>
<keyword evidence="3" id="KW-1185">Reference proteome</keyword>
<evidence type="ECO:0000256" key="1">
    <source>
        <dbReference type="SAM" id="SignalP"/>
    </source>
</evidence>
<evidence type="ECO:0000313" key="2">
    <source>
        <dbReference type="EMBL" id="MBP2238510.1"/>
    </source>
</evidence>
<comment type="caution">
    <text evidence="2">The sequence shown here is derived from an EMBL/GenBank/DDBJ whole genome shotgun (WGS) entry which is preliminary data.</text>
</comment>
<dbReference type="EMBL" id="JAGILA010000008">
    <property type="protein sequence ID" value="MBP2238510.1"/>
    <property type="molecule type" value="Genomic_DNA"/>
</dbReference>
<dbReference type="InterPro" id="IPR018550">
    <property type="entry name" value="Lipid-A_deacylase-rel"/>
</dbReference>
<protein>
    <recommendedName>
        <fullName evidence="4">Lipid A 3-O-deacylase PagL</fullName>
    </recommendedName>
</protein>